<dbReference type="RefSeq" id="XP_005535879.1">
    <property type="nucleotide sequence ID" value="XM_005535822.1"/>
</dbReference>
<dbReference type="Proteomes" id="UP000007014">
    <property type="component" value="Chromosome 7"/>
</dbReference>
<dbReference type="Gramene" id="CMG071CT">
    <property type="protein sequence ID" value="CMG071CT"/>
    <property type="gene ID" value="CMG071C"/>
</dbReference>
<dbReference type="GeneID" id="16993274"/>
<dbReference type="EMBL" id="AP006489">
    <property type="protein sequence ID" value="BAM79593.1"/>
    <property type="molecule type" value="Genomic_DNA"/>
</dbReference>
<reference evidence="1 2" key="2">
    <citation type="journal article" date="2007" name="BMC Biol.">
        <title>A 100%-complete sequence reveals unusually simple genomic features in the hot-spring red alga Cyanidioschyzon merolae.</title>
        <authorList>
            <person name="Nozaki H."/>
            <person name="Takano H."/>
            <person name="Misumi O."/>
            <person name="Terasawa K."/>
            <person name="Matsuzaki M."/>
            <person name="Maruyama S."/>
            <person name="Nishida K."/>
            <person name="Yagisawa F."/>
            <person name="Yoshida Y."/>
            <person name="Fujiwara T."/>
            <person name="Takio S."/>
            <person name="Tamura K."/>
            <person name="Chung S.J."/>
            <person name="Nakamura S."/>
            <person name="Kuroiwa H."/>
            <person name="Tanaka K."/>
            <person name="Sato N."/>
            <person name="Kuroiwa T."/>
        </authorList>
    </citation>
    <scope>NUCLEOTIDE SEQUENCE [LARGE SCALE GENOMIC DNA]</scope>
    <source>
        <strain evidence="1 2">10D</strain>
    </source>
</reference>
<evidence type="ECO:0000313" key="2">
    <source>
        <dbReference type="Proteomes" id="UP000007014"/>
    </source>
</evidence>
<dbReference type="AlphaFoldDB" id="M1VG45"/>
<protein>
    <submittedName>
        <fullName evidence="1">Uncharacterized protein</fullName>
    </submittedName>
</protein>
<keyword evidence="2" id="KW-1185">Reference proteome</keyword>
<proteinExistence type="predicted"/>
<dbReference type="HOGENOM" id="CLU_2430208_0_0_1"/>
<dbReference type="KEGG" id="cme:CYME_CMG071C"/>
<name>M1VG45_CYAM1</name>
<sequence>MTRWCRGAGYQSLLNNMVCIGIEHVHQKICALRAEISAPFWNFLSAYHFITPFCCRGILVRQLGRLFPLCLDLKPFCKFLLFLINFVSSVL</sequence>
<gene>
    <name evidence="1" type="ORF">CYME_CMG071C</name>
</gene>
<organism evidence="1 2">
    <name type="scientific">Cyanidioschyzon merolae (strain NIES-3377 / 10D)</name>
    <name type="common">Unicellular red alga</name>
    <dbReference type="NCBI Taxonomy" id="280699"/>
    <lineage>
        <taxon>Eukaryota</taxon>
        <taxon>Rhodophyta</taxon>
        <taxon>Bangiophyceae</taxon>
        <taxon>Cyanidiales</taxon>
        <taxon>Cyanidiaceae</taxon>
        <taxon>Cyanidioschyzon</taxon>
    </lineage>
</organism>
<evidence type="ECO:0000313" key="1">
    <source>
        <dbReference type="EMBL" id="BAM79593.1"/>
    </source>
</evidence>
<accession>M1VG45</accession>
<reference evidence="1 2" key="1">
    <citation type="journal article" date="2004" name="Nature">
        <title>Genome sequence of the ultrasmall unicellular red alga Cyanidioschyzon merolae 10D.</title>
        <authorList>
            <person name="Matsuzaki M."/>
            <person name="Misumi O."/>
            <person name="Shin-i T."/>
            <person name="Maruyama S."/>
            <person name="Takahara M."/>
            <person name="Miyagishima S."/>
            <person name="Mori T."/>
            <person name="Nishida K."/>
            <person name="Yagisawa F."/>
            <person name="Nishida K."/>
            <person name="Yoshida Y."/>
            <person name="Nishimura Y."/>
            <person name="Nakao S."/>
            <person name="Kobayashi T."/>
            <person name="Momoyama Y."/>
            <person name="Higashiyama T."/>
            <person name="Minoda A."/>
            <person name="Sano M."/>
            <person name="Nomoto H."/>
            <person name="Oishi K."/>
            <person name="Hayashi H."/>
            <person name="Ohta F."/>
            <person name="Nishizaka S."/>
            <person name="Haga S."/>
            <person name="Miura S."/>
            <person name="Morishita T."/>
            <person name="Kabeya Y."/>
            <person name="Terasawa K."/>
            <person name="Suzuki Y."/>
            <person name="Ishii Y."/>
            <person name="Asakawa S."/>
            <person name="Takano H."/>
            <person name="Ohta N."/>
            <person name="Kuroiwa H."/>
            <person name="Tanaka K."/>
            <person name="Shimizu N."/>
            <person name="Sugano S."/>
            <person name="Sato N."/>
            <person name="Nozaki H."/>
            <person name="Ogasawara N."/>
            <person name="Kohara Y."/>
            <person name="Kuroiwa T."/>
        </authorList>
    </citation>
    <scope>NUCLEOTIDE SEQUENCE [LARGE SCALE GENOMIC DNA]</scope>
    <source>
        <strain evidence="1 2">10D</strain>
    </source>
</reference>